<proteinExistence type="predicted"/>
<dbReference type="InterPro" id="IPR052259">
    <property type="entry name" value="Nucleoredoxin-like"/>
</dbReference>
<gene>
    <name evidence="9" type="ORF">SELMODRAFT_115826</name>
</gene>
<dbReference type="HOGENOM" id="CLU_019626_0_2_1"/>
<evidence type="ECO:0000259" key="7">
    <source>
        <dbReference type="Pfam" id="PF03107"/>
    </source>
</evidence>
<dbReference type="PANTHER" id="PTHR13871:SF96">
    <property type="entry name" value="THIOREDOXIN DOMAIN-CONTAINING PROTEIN"/>
    <property type="match status" value="1"/>
</dbReference>
<accession>D8SFT3</accession>
<comment type="catalytic activity">
    <reaction evidence="5">
        <text>[protein]-dithiol + NAD(+) = [protein]-disulfide + NADH + H(+)</text>
        <dbReference type="Rhea" id="RHEA:18749"/>
        <dbReference type="Rhea" id="RHEA-COMP:10593"/>
        <dbReference type="Rhea" id="RHEA-COMP:10594"/>
        <dbReference type="ChEBI" id="CHEBI:15378"/>
        <dbReference type="ChEBI" id="CHEBI:29950"/>
        <dbReference type="ChEBI" id="CHEBI:50058"/>
        <dbReference type="ChEBI" id="CHEBI:57540"/>
        <dbReference type="ChEBI" id="CHEBI:57945"/>
        <dbReference type="EC" id="1.8.1.8"/>
    </reaction>
</comment>
<protein>
    <recommendedName>
        <fullName evidence="1">protein-disulfide reductase</fullName>
        <ecNumber evidence="1">1.8.1.8</ecNumber>
    </recommendedName>
</protein>
<dbReference type="SUPFAM" id="SSF52833">
    <property type="entry name" value="Thioredoxin-like"/>
    <property type="match status" value="2"/>
</dbReference>
<dbReference type="EC" id="1.8.1.8" evidence="1"/>
<comment type="catalytic activity">
    <reaction evidence="6">
        <text>[protein]-dithiol + NADP(+) = [protein]-disulfide + NADPH + H(+)</text>
        <dbReference type="Rhea" id="RHEA:18753"/>
        <dbReference type="Rhea" id="RHEA-COMP:10593"/>
        <dbReference type="Rhea" id="RHEA-COMP:10594"/>
        <dbReference type="ChEBI" id="CHEBI:15378"/>
        <dbReference type="ChEBI" id="CHEBI:29950"/>
        <dbReference type="ChEBI" id="CHEBI:50058"/>
        <dbReference type="ChEBI" id="CHEBI:57783"/>
        <dbReference type="ChEBI" id="CHEBI:58349"/>
        <dbReference type="EC" id="1.8.1.8"/>
    </reaction>
</comment>
<evidence type="ECO:0000256" key="5">
    <source>
        <dbReference type="ARBA" id="ARBA00047388"/>
    </source>
</evidence>
<dbReference type="InterPro" id="IPR012336">
    <property type="entry name" value="Thioredoxin-like_fold"/>
</dbReference>
<dbReference type="InterPro" id="IPR036249">
    <property type="entry name" value="Thioredoxin-like_sf"/>
</dbReference>
<evidence type="ECO:0000256" key="2">
    <source>
        <dbReference type="ARBA" id="ARBA00022737"/>
    </source>
</evidence>
<organism evidence="10">
    <name type="scientific">Selaginella moellendorffii</name>
    <name type="common">Spikemoss</name>
    <dbReference type="NCBI Taxonomy" id="88036"/>
    <lineage>
        <taxon>Eukaryota</taxon>
        <taxon>Viridiplantae</taxon>
        <taxon>Streptophyta</taxon>
        <taxon>Embryophyta</taxon>
        <taxon>Tracheophyta</taxon>
        <taxon>Lycopodiopsida</taxon>
        <taxon>Selaginellales</taxon>
        <taxon>Selaginellaceae</taxon>
        <taxon>Selaginella</taxon>
    </lineage>
</organism>
<dbReference type="InterPro" id="IPR046349">
    <property type="entry name" value="C1-like_sf"/>
</dbReference>
<evidence type="ECO:0000256" key="6">
    <source>
        <dbReference type="ARBA" id="ARBA00047804"/>
    </source>
</evidence>
<dbReference type="OMA" id="GAHEHRD"/>
<dbReference type="InParanoid" id="D8SFT3"/>
<keyword evidence="10" id="KW-1185">Reference proteome</keyword>
<dbReference type="eggNOG" id="KOG2501">
    <property type="taxonomic scope" value="Eukaryota"/>
</dbReference>
<sequence>PSLGKVETKVLEGKIVGLLFSVESNKSCSNFVNKLLGIYDEIQKISTAGAGGVGFEVVFVSGDTDEASFKQSMKKMPWLALPFDVKGATTAKLARRFKVEVMPSLVLVGSNGTTLLSRYGYSLVTRFGSKAFPFTQEHIRDLEKVEDQNASKLPVELKDGAHEHRDYVIRNDGSKVSIQSLQGFKCYGLAFVAHWYPTARAFVDKHLIPLYEQIRARHGKRSIEIIFVSDDVNYIEFMEFFQTMPWLALPFQDRRTELILSTKLNVQSIPAFAIFDGDGKLLFREGRSVILRHGSRAYPFTPHHVSKLDVIQRKRASKLPADVKHPQHEHTLDLVRDWYDNFGMFVCDACLDEGNGWFYHCERCSWDLHPACANPKFDLQKSGSTDFRCYCYRANIFKKMLKLQPKETLT</sequence>
<dbReference type="Gramene" id="EFJ16782">
    <property type="protein sequence ID" value="EFJ16782"/>
    <property type="gene ID" value="SELMODRAFT_115826"/>
</dbReference>
<evidence type="ECO:0000256" key="4">
    <source>
        <dbReference type="ARBA" id="ARBA00023027"/>
    </source>
</evidence>
<dbReference type="SUPFAM" id="SSF57889">
    <property type="entry name" value="Cysteine-rich domain"/>
    <property type="match status" value="1"/>
</dbReference>
<evidence type="ECO:0000313" key="9">
    <source>
        <dbReference type="EMBL" id="EFJ16782.1"/>
    </source>
</evidence>
<evidence type="ECO:0000313" key="10">
    <source>
        <dbReference type="Proteomes" id="UP000001514"/>
    </source>
</evidence>
<keyword evidence="4" id="KW-0520">NAD</keyword>
<name>D8SFT3_SELML</name>
<evidence type="ECO:0000256" key="1">
    <source>
        <dbReference type="ARBA" id="ARBA00012612"/>
    </source>
</evidence>
<dbReference type="Proteomes" id="UP000001514">
    <property type="component" value="Unassembled WGS sequence"/>
</dbReference>
<dbReference type="Pfam" id="PF13905">
    <property type="entry name" value="Thioredoxin_8"/>
    <property type="match status" value="2"/>
</dbReference>
<dbReference type="GO" id="GO:0047134">
    <property type="term" value="F:protein-disulfide reductase [NAD(P)H] activity"/>
    <property type="evidence" value="ECO:0007669"/>
    <property type="project" value="UniProtKB-EC"/>
</dbReference>
<dbReference type="KEGG" id="smo:SELMODRAFT_115826"/>
<dbReference type="Pfam" id="PF03107">
    <property type="entry name" value="C1_2"/>
    <property type="match status" value="1"/>
</dbReference>
<dbReference type="InterPro" id="IPR004146">
    <property type="entry name" value="DC1"/>
</dbReference>
<evidence type="ECO:0000259" key="8">
    <source>
        <dbReference type="Pfam" id="PF13905"/>
    </source>
</evidence>
<evidence type="ECO:0000256" key="3">
    <source>
        <dbReference type="ARBA" id="ARBA00023002"/>
    </source>
</evidence>
<dbReference type="EMBL" id="GL377617">
    <property type="protein sequence ID" value="EFJ16782.1"/>
    <property type="molecule type" value="Genomic_DNA"/>
</dbReference>
<feature type="non-terminal residue" evidence="9">
    <location>
        <position position="1"/>
    </location>
</feature>
<keyword evidence="3" id="KW-0560">Oxidoreductase</keyword>
<dbReference type="Gene3D" id="3.40.30.10">
    <property type="entry name" value="Glutaredoxin"/>
    <property type="match status" value="2"/>
</dbReference>
<feature type="domain" description="DC1" evidence="7">
    <location>
        <begin position="327"/>
        <end position="373"/>
    </location>
</feature>
<dbReference type="PANTHER" id="PTHR13871">
    <property type="entry name" value="THIOREDOXIN"/>
    <property type="match status" value="1"/>
</dbReference>
<feature type="domain" description="Thioredoxin-like fold" evidence="8">
    <location>
        <begin position="185"/>
        <end position="280"/>
    </location>
</feature>
<keyword evidence="2" id="KW-0677">Repeat</keyword>
<dbReference type="AlphaFoldDB" id="D8SFT3"/>
<feature type="domain" description="Thioredoxin-like fold" evidence="8">
    <location>
        <begin position="13"/>
        <end position="113"/>
    </location>
</feature>
<reference evidence="9 10" key="1">
    <citation type="journal article" date="2011" name="Science">
        <title>The Selaginella genome identifies genetic changes associated with the evolution of vascular plants.</title>
        <authorList>
            <person name="Banks J.A."/>
            <person name="Nishiyama T."/>
            <person name="Hasebe M."/>
            <person name="Bowman J.L."/>
            <person name="Gribskov M."/>
            <person name="dePamphilis C."/>
            <person name="Albert V.A."/>
            <person name="Aono N."/>
            <person name="Aoyama T."/>
            <person name="Ambrose B.A."/>
            <person name="Ashton N.W."/>
            <person name="Axtell M.J."/>
            <person name="Barker E."/>
            <person name="Barker M.S."/>
            <person name="Bennetzen J.L."/>
            <person name="Bonawitz N.D."/>
            <person name="Chapple C."/>
            <person name="Cheng C."/>
            <person name="Correa L.G."/>
            <person name="Dacre M."/>
            <person name="DeBarry J."/>
            <person name="Dreyer I."/>
            <person name="Elias M."/>
            <person name="Engstrom E.M."/>
            <person name="Estelle M."/>
            <person name="Feng L."/>
            <person name="Finet C."/>
            <person name="Floyd S.K."/>
            <person name="Frommer W.B."/>
            <person name="Fujita T."/>
            <person name="Gramzow L."/>
            <person name="Gutensohn M."/>
            <person name="Harholt J."/>
            <person name="Hattori M."/>
            <person name="Heyl A."/>
            <person name="Hirai T."/>
            <person name="Hiwatashi Y."/>
            <person name="Ishikawa M."/>
            <person name="Iwata M."/>
            <person name="Karol K.G."/>
            <person name="Koehler B."/>
            <person name="Kolukisaoglu U."/>
            <person name="Kubo M."/>
            <person name="Kurata T."/>
            <person name="Lalonde S."/>
            <person name="Li K."/>
            <person name="Li Y."/>
            <person name="Litt A."/>
            <person name="Lyons E."/>
            <person name="Manning G."/>
            <person name="Maruyama T."/>
            <person name="Michael T.P."/>
            <person name="Mikami K."/>
            <person name="Miyazaki S."/>
            <person name="Morinaga S."/>
            <person name="Murata T."/>
            <person name="Mueller-Roeber B."/>
            <person name="Nelson D.R."/>
            <person name="Obara M."/>
            <person name="Oguri Y."/>
            <person name="Olmstead R.G."/>
            <person name="Onodera N."/>
            <person name="Petersen B.L."/>
            <person name="Pils B."/>
            <person name="Prigge M."/>
            <person name="Rensing S.A."/>
            <person name="Riano-Pachon D.M."/>
            <person name="Roberts A.W."/>
            <person name="Sato Y."/>
            <person name="Scheller H.V."/>
            <person name="Schulz B."/>
            <person name="Schulz C."/>
            <person name="Shakirov E.V."/>
            <person name="Shibagaki N."/>
            <person name="Shinohara N."/>
            <person name="Shippen D.E."/>
            <person name="Soerensen I."/>
            <person name="Sotooka R."/>
            <person name="Sugimoto N."/>
            <person name="Sugita M."/>
            <person name="Sumikawa N."/>
            <person name="Tanurdzic M."/>
            <person name="Theissen G."/>
            <person name="Ulvskov P."/>
            <person name="Wakazuki S."/>
            <person name="Weng J.K."/>
            <person name="Willats W.W."/>
            <person name="Wipf D."/>
            <person name="Wolf P.G."/>
            <person name="Yang L."/>
            <person name="Zimmer A.D."/>
            <person name="Zhu Q."/>
            <person name="Mitros T."/>
            <person name="Hellsten U."/>
            <person name="Loque D."/>
            <person name="Otillar R."/>
            <person name="Salamov A."/>
            <person name="Schmutz J."/>
            <person name="Shapiro H."/>
            <person name="Lindquist E."/>
            <person name="Lucas S."/>
            <person name="Rokhsar D."/>
            <person name="Grigoriev I.V."/>
        </authorList>
    </citation>
    <scope>NUCLEOTIDE SEQUENCE [LARGE SCALE GENOMIC DNA]</scope>
</reference>